<protein>
    <submittedName>
        <fullName evidence="1">Uncharacterized protein</fullName>
    </submittedName>
</protein>
<evidence type="ECO:0000313" key="2">
    <source>
        <dbReference type="Proteomes" id="UP001197974"/>
    </source>
</evidence>
<organism evidence="1 2">
    <name type="scientific">Bacillus carboniphilus</name>
    <dbReference type="NCBI Taxonomy" id="86663"/>
    <lineage>
        <taxon>Bacteria</taxon>
        <taxon>Bacillati</taxon>
        <taxon>Bacillota</taxon>
        <taxon>Bacilli</taxon>
        <taxon>Bacillales</taxon>
        <taxon>Bacillaceae</taxon>
        <taxon>Bacillus</taxon>
    </lineage>
</organism>
<accession>A0ABY9JR14</accession>
<proteinExistence type="predicted"/>
<gene>
    <name evidence="1" type="ORF">LC087_13400</name>
</gene>
<sequence length="119" mass="13778">MNNKLGLLIKIFVIANLFIWHNTDIWNNENATVVHIPIEQAREDITTFTNSIIGLHPTMQNSENREVFLNQSELLKQELNSFITKTELYMNLSKLMVQLEDSHTTLKFESSSVLPISFK</sequence>
<keyword evidence="2" id="KW-1185">Reference proteome</keyword>
<dbReference type="RefSeq" id="WP_226541408.1">
    <property type="nucleotide sequence ID" value="NZ_CP129013.1"/>
</dbReference>
<name>A0ABY9JR14_9BACI</name>
<dbReference type="EMBL" id="CP129013">
    <property type="protein sequence ID" value="WLR41831.1"/>
    <property type="molecule type" value="Genomic_DNA"/>
</dbReference>
<reference evidence="1 2" key="1">
    <citation type="submission" date="2023-06" db="EMBL/GenBank/DDBJ databases">
        <title>Five Gram-positive bacteria isolated from mangrove sediments in Shenzhen, Guangdong, China.</title>
        <authorList>
            <person name="Yu S."/>
            <person name="Zheng W."/>
            <person name="Huang Y."/>
        </authorList>
    </citation>
    <scope>NUCLEOTIDE SEQUENCE [LARGE SCALE GENOMIC DNA]</scope>
    <source>
        <strain evidence="1 2">SaN35-3</strain>
    </source>
</reference>
<dbReference type="Proteomes" id="UP001197974">
    <property type="component" value="Chromosome"/>
</dbReference>
<evidence type="ECO:0000313" key="1">
    <source>
        <dbReference type="EMBL" id="WLR41831.1"/>
    </source>
</evidence>